<organism evidence="1 2">
    <name type="scientific">Pseudomonas savastanoi pv. glycinea</name>
    <name type="common">Pseudomonas syringae pv. glycinea</name>
    <dbReference type="NCBI Taxonomy" id="318"/>
    <lineage>
        <taxon>Bacteria</taxon>
        <taxon>Pseudomonadati</taxon>
        <taxon>Pseudomonadota</taxon>
        <taxon>Gammaproteobacteria</taxon>
        <taxon>Pseudomonadales</taxon>
        <taxon>Pseudomonadaceae</taxon>
        <taxon>Pseudomonas</taxon>
    </lineage>
</organism>
<dbReference type="EMBL" id="LGLO01000088">
    <property type="protein sequence ID" value="KPC40664.1"/>
    <property type="molecule type" value="Genomic_DNA"/>
</dbReference>
<proteinExistence type="predicted"/>
<name>A0ABR5L7Q3_PSESG</name>
<reference evidence="1 2" key="2">
    <citation type="submission" date="2015-10" db="EMBL/GenBank/DDBJ databases">
        <title>Comparative genomics and high-throughput reverse genetic screens identify a new phytobacterial MAMP and an Arabidopsis receptor required for immune elicitation.</title>
        <authorList>
            <person name="Mott G.A."/>
            <person name="Thakur S."/>
            <person name="Wang P.W."/>
            <person name="Desveaux D."/>
            <person name="Guttman D.S."/>
        </authorList>
    </citation>
    <scope>NUCLEOTIDE SEQUENCE [LARGE SCALE GENOMIC DNA]</scope>
    <source>
        <strain evidence="1 2">BR1</strain>
    </source>
</reference>
<sequence>MLKFDKSWRFNSPGPAPQGVIRDFYGLIEKIVAQGDAWAVVEQCKDSFGGSGTSSM</sequence>
<evidence type="ECO:0000313" key="2">
    <source>
        <dbReference type="Proteomes" id="UP000037836"/>
    </source>
</evidence>
<evidence type="ECO:0000313" key="1">
    <source>
        <dbReference type="EMBL" id="KPC40664.1"/>
    </source>
</evidence>
<dbReference type="Proteomes" id="UP000037836">
    <property type="component" value="Unassembled WGS sequence"/>
</dbReference>
<gene>
    <name evidence="1" type="ORF">AC496_1518</name>
</gene>
<reference evidence="1 2" key="1">
    <citation type="submission" date="2015-07" db="EMBL/GenBank/DDBJ databases">
        <authorList>
            <person name="O'Brien H.E."/>
            <person name="Thakur S."/>
            <person name="Gong Y."/>
            <person name="Wang P.W."/>
            <person name="Guttman D.S."/>
        </authorList>
    </citation>
    <scope>NUCLEOTIDE SEQUENCE [LARGE SCALE GENOMIC DNA]</scope>
    <source>
        <strain evidence="1 2">BR1</strain>
    </source>
</reference>
<comment type="caution">
    <text evidence="1">The sequence shown here is derived from an EMBL/GenBank/DDBJ whole genome shotgun (WGS) entry which is preliminary data.</text>
</comment>
<dbReference type="RefSeq" id="WP_004666847.1">
    <property type="nucleotide sequence ID" value="NZ_LGLL01000034.1"/>
</dbReference>
<accession>A0ABR5L7Q3</accession>
<protein>
    <submittedName>
        <fullName evidence="1">Uncharacterized protein</fullName>
    </submittedName>
</protein>
<keyword evidence="2" id="KW-1185">Reference proteome</keyword>